<dbReference type="Pfam" id="PF01191">
    <property type="entry name" value="RNA_pol_Rpb5_C"/>
    <property type="match status" value="1"/>
</dbReference>
<evidence type="ECO:0000259" key="1">
    <source>
        <dbReference type="Pfam" id="PF01191"/>
    </source>
</evidence>
<feature type="domain" description="RNA polymerase subunit H/Rpb5 C-terminal" evidence="1">
    <location>
        <begin position="181"/>
        <end position="255"/>
    </location>
</feature>
<dbReference type="EMBL" id="MK500481">
    <property type="protein sequence ID" value="QBK90401.1"/>
    <property type="molecule type" value="Genomic_DNA"/>
</dbReference>
<name>A0A481Z6Q8_9VIRU</name>
<evidence type="ECO:0000313" key="2">
    <source>
        <dbReference type="EMBL" id="QBK90401.1"/>
    </source>
</evidence>
<reference evidence="2" key="1">
    <citation type="journal article" date="2019" name="MBio">
        <title>Virus Genomes from Deep Sea Sediments Expand the Ocean Megavirome and Support Independent Origins of Viral Gigantism.</title>
        <authorList>
            <person name="Backstrom D."/>
            <person name="Yutin N."/>
            <person name="Jorgensen S.L."/>
            <person name="Dharamshi J."/>
            <person name="Homa F."/>
            <person name="Zaremba-Niedwiedzka K."/>
            <person name="Spang A."/>
            <person name="Wolf Y.I."/>
            <person name="Koonin E.V."/>
            <person name="Ettema T.J."/>
        </authorList>
    </citation>
    <scope>NUCLEOTIDE SEQUENCE</scope>
</reference>
<dbReference type="GO" id="GO:0003677">
    <property type="term" value="F:DNA binding"/>
    <property type="evidence" value="ECO:0007669"/>
    <property type="project" value="InterPro"/>
</dbReference>
<keyword evidence="2" id="KW-0804">Transcription</keyword>
<accession>A0A481Z6Q8</accession>
<proteinExistence type="predicted"/>
<gene>
    <name evidence="2" type="ORF">LCPAC103_00820</name>
</gene>
<dbReference type="InterPro" id="IPR035913">
    <property type="entry name" value="RPB5-like_sf"/>
</dbReference>
<dbReference type="GO" id="GO:0003899">
    <property type="term" value="F:DNA-directed RNA polymerase activity"/>
    <property type="evidence" value="ECO:0007669"/>
    <property type="project" value="InterPro"/>
</dbReference>
<organism evidence="2">
    <name type="scientific">Pithovirus LCPAC103</name>
    <dbReference type="NCBI Taxonomy" id="2506588"/>
    <lineage>
        <taxon>Viruses</taxon>
        <taxon>Pithoviruses</taxon>
    </lineage>
</organism>
<dbReference type="SUPFAM" id="SSF55287">
    <property type="entry name" value="RPB5-like RNA polymerase subunit"/>
    <property type="match status" value="1"/>
</dbReference>
<dbReference type="GO" id="GO:0006351">
    <property type="term" value="P:DNA-templated transcription"/>
    <property type="evidence" value="ECO:0007669"/>
    <property type="project" value="InterPro"/>
</dbReference>
<protein>
    <submittedName>
        <fullName evidence="2">DNA-directed RNA polymerase subunit 5</fullName>
    </submittedName>
</protein>
<keyword evidence="2" id="KW-0240">DNA-directed RNA polymerase</keyword>
<dbReference type="Gene3D" id="3.90.940.20">
    <property type="entry name" value="RPB5-like RNA polymerase subunit"/>
    <property type="match status" value="1"/>
</dbReference>
<sequence>MRVKINSIKMIQTQGYQIPEFEQFLINPEVPLSLKDERFYKFYEAKTAEMTIVEDRLKLFQLALQQLYRRQFVDPDDATISHDQTALVFFAISQRTGRQTSKALLVDFIREMGDNNYNVGIMITEKPLNVKTRDDIDKMTRDTLGLAGSTLKVSAAEQSKMQELVRRGTLFYHFTYDQLLYNVLDHFLQPKHTILDRTARQALINSGINLEDLSILSFENPVVRHVGAVPGDVIMISGDSLVQTGSRDYLSYKIVRDLPK</sequence>
<dbReference type="InterPro" id="IPR000783">
    <property type="entry name" value="RNA_pol_subH/Rpb5_C"/>
</dbReference>
<dbReference type="GO" id="GO:0000428">
    <property type="term" value="C:DNA-directed RNA polymerase complex"/>
    <property type="evidence" value="ECO:0007669"/>
    <property type="project" value="UniProtKB-KW"/>
</dbReference>